<organism evidence="2 3">
    <name type="scientific">Polyodon spathula</name>
    <name type="common">North American paddlefish</name>
    <name type="synonym">Squalus spathula</name>
    <dbReference type="NCBI Taxonomy" id="7913"/>
    <lineage>
        <taxon>Eukaryota</taxon>
        <taxon>Metazoa</taxon>
        <taxon>Chordata</taxon>
        <taxon>Craniata</taxon>
        <taxon>Vertebrata</taxon>
        <taxon>Euteleostomi</taxon>
        <taxon>Actinopterygii</taxon>
        <taxon>Chondrostei</taxon>
        <taxon>Acipenseriformes</taxon>
        <taxon>Polyodontidae</taxon>
        <taxon>Polyodon</taxon>
    </lineage>
</organism>
<evidence type="ECO:0000313" key="3">
    <source>
        <dbReference type="Proteomes" id="UP001166093"/>
    </source>
</evidence>
<keyword evidence="3" id="KW-1185">Reference proteome</keyword>
<dbReference type="Gene3D" id="3.30.300.30">
    <property type="match status" value="1"/>
</dbReference>
<dbReference type="PANTHER" id="PTHR24095">
    <property type="entry name" value="ACETYL-COENZYME A SYNTHETASE"/>
    <property type="match status" value="1"/>
</dbReference>
<dbReference type="EMBL" id="JAAWVQ010034156">
    <property type="protein sequence ID" value="MBN3273767.1"/>
    <property type="molecule type" value="Genomic_DNA"/>
</dbReference>
<feature type="non-terminal residue" evidence="2">
    <location>
        <position position="1"/>
    </location>
</feature>
<gene>
    <name evidence="2" type="primary">Acu5</name>
    <name evidence="2" type="ORF">GTO93_0016540</name>
</gene>
<name>A0ABS2XHT4_POLSP</name>
<feature type="non-terminal residue" evidence="2">
    <location>
        <position position="107"/>
    </location>
</feature>
<accession>A0ABS2XHT4</accession>
<proteinExistence type="predicted"/>
<comment type="caution">
    <text evidence="2">The sequence shown here is derived from an EMBL/GenBank/DDBJ whole genome shotgun (WGS) entry which is preliminary data.</text>
</comment>
<feature type="region of interest" description="Disordered" evidence="1">
    <location>
        <begin position="1"/>
        <end position="25"/>
    </location>
</feature>
<reference evidence="2" key="1">
    <citation type="journal article" date="2021" name="Cell">
        <title>Tracing the genetic footprints of vertebrate landing in non-teleost ray-finned fishes.</title>
        <authorList>
            <person name="Bi X."/>
            <person name="Wang K."/>
            <person name="Yang L."/>
            <person name="Pan H."/>
            <person name="Jiang H."/>
            <person name="Wei Q."/>
            <person name="Fang M."/>
            <person name="Yu H."/>
            <person name="Zhu C."/>
            <person name="Cai Y."/>
            <person name="He Y."/>
            <person name="Gan X."/>
            <person name="Zeng H."/>
            <person name="Yu D."/>
            <person name="Zhu Y."/>
            <person name="Jiang H."/>
            <person name="Qiu Q."/>
            <person name="Yang H."/>
            <person name="Zhang Y.E."/>
            <person name="Wang W."/>
            <person name="Zhu M."/>
            <person name="He S."/>
            <person name="Zhang G."/>
        </authorList>
    </citation>
    <scope>NUCLEOTIDE SEQUENCE</scope>
    <source>
        <strain evidence="2">Pddl_001</strain>
    </source>
</reference>
<dbReference type="SUPFAM" id="SSF56801">
    <property type="entry name" value="Acetyl-CoA synthetase-like"/>
    <property type="match status" value="1"/>
</dbReference>
<protein>
    <submittedName>
        <fullName evidence="2">ACSA synthetase</fullName>
    </submittedName>
</protein>
<dbReference type="Proteomes" id="UP001166093">
    <property type="component" value="Unassembled WGS sequence"/>
</dbReference>
<dbReference type="PANTHER" id="PTHR24095:SF83">
    <property type="entry name" value="ACETYL-COENZYME A SYNTHETASE"/>
    <property type="match status" value="1"/>
</dbReference>
<evidence type="ECO:0000256" key="1">
    <source>
        <dbReference type="SAM" id="MobiDB-lite"/>
    </source>
</evidence>
<dbReference type="InterPro" id="IPR045851">
    <property type="entry name" value="AMP-bd_C_sf"/>
</dbReference>
<sequence>MGVVLQSGWGGEVPSSGHLMANRPSDPDAEIIPAMVMRPFFGIQPALMDEKVVKRLPKTRTGKIMRRVLRKIVEGKGIQLGDLSAMDDQTAVQEIIDGHKHLRGTPR</sequence>
<evidence type="ECO:0000313" key="2">
    <source>
        <dbReference type="EMBL" id="MBN3273767.1"/>
    </source>
</evidence>